<proteinExistence type="predicted"/>
<accession>Q5KCA2</accession>
<evidence type="ECO:0000313" key="3">
    <source>
        <dbReference type="Proteomes" id="UP000002149"/>
    </source>
</evidence>
<dbReference type="RefSeq" id="XP_024513303.1">
    <property type="nucleotide sequence ID" value="XM_024657622.1"/>
</dbReference>
<evidence type="ECO:0000259" key="1">
    <source>
        <dbReference type="Pfam" id="PF03962"/>
    </source>
</evidence>
<dbReference type="STRING" id="214684.Q5KCA2"/>
<name>Q5KCA2_CRYD1</name>
<evidence type="ECO:0000313" key="2">
    <source>
        <dbReference type="EMBL" id="AAW44917.2"/>
    </source>
</evidence>
<dbReference type="InterPro" id="IPR040453">
    <property type="entry name" value="Mnd1_HTH"/>
</dbReference>
<protein>
    <recommendedName>
        <fullName evidence="1">Mnd1 HTH domain-containing protein</fullName>
    </recommendedName>
</protein>
<dbReference type="Proteomes" id="UP000002149">
    <property type="component" value="Chromosome 8"/>
</dbReference>
<dbReference type="InParanoid" id="Q5KCA2"/>
<keyword evidence="3" id="KW-1185">Reference proteome</keyword>
<organism evidence="2 3">
    <name type="scientific">Cryptococcus deneoformans (strain JEC21 / ATCC MYA-565)</name>
    <name type="common">Cryptococcus neoformans var. neoformans serotype D</name>
    <dbReference type="NCBI Taxonomy" id="214684"/>
    <lineage>
        <taxon>Eukaryota</taxon>
        <taxon>Fungi</taxon>
        <taxon>Dikarya</taxon>
        <taxon>Basidiomycota</taxon>
        <taxon>Agaricomycotina</taxon>
        <taxon>Tremellomycetes</taxon>
        <taxon>Tremellales</taxon>
        <taxon>Cryptococcaceae</taxon>
        <taxon>Cryptococcus</taxon>
        <taxon>Cryptococcus neoformans species complex</taxon>
    </lineage>
</organism>
<feature type="domain" description="Mnd1 HTH" evidence="1">
    <location>
        <begin position="96"/>
        <end position="155"/>
    </location>
</feature>
<dbReference type="OrthoDB" id="273345at2759"/>
<dbReference type="GO" id="GO:0007131">
    <property type="term" value="P:reciprocal meiotic recombination"/>
    <property type="evidence" value="ECO:0000318"/>
    <property type="project" value="GO_Central"/>
</dbReference>
<dbReference type="EMBL" id="AE017348">
    <property type="protein sequence ID" value="AAW44917.2"/>
    <property type="molecule type" value="Genomic_DNA"/>
</dbReference>
<reference evidence="2 3" key="1">
    <citation type="journal article" date="2005" name="Science">
        <title>The genome of the basidiomycetous yeast and human pathogen Cryptococcus neoformans.</title>
        <authorList>
            <person name="Loftus B.J."/>
            <person name="Fung E."/>
            <person name="Roncaglia P."/>
            <person name="Rowley D."/>
            <person name="Amedeo P."/>
            <person name="Bruno D."/>
            <person name="Vamathevan J."/>
            <person name="Miranda M."/>
            <person name="Anderson I.J."/>
            <person name="Fraser J.A."/>
            <person name="Allen J.E."/>
            <person name="Bosdet I.E."/>
            <person name="Brent M.R."/>
            <person name="Chiu R."/>
            <person name="Doering T.L."/>
            <person name="Donlin M.J."/>
            <person name="D'Souza C.A."/>
            <person name="Fox D.S."/>
            <person name="Grinberg V."/>
            <person name="Fu J."/>
            <person name="Fukushima M."/>
            <person name="Haas B.J."/>
            <person name="Huang J.C."/>
            <person name="Janbon G."/>
            <person name="Jones S.J."/>
            <person name="Koo H.L."/>
            <person name="Krzywinski M.I."/>
            <person name="Kwon-Chung J.K."/>
            <person name="Lengeler K.B."/>
            <person name="Maiti R."/>
            <person name="Marra M.A."/>
            <person name="Marra R.E."/>
            <person name="Mathewson C.A."/>
            <person name="Mitchell T.G."/>
            <person name="Pertea M."/>
            <person name="Riggs F.R."/>
            <person name="Salzberg S.L."/>
            <person name="Schein J.E."/>
            <person name="Shvartsbeyn A."/>
            <person name="Shin H."/>
            <person name="Shumway M."/>
            <person name="Specht C.A."/>
            <person name="Suh B.B."/>
            <person name="Tenney A."/>
            <person name="Utterback T.R."/>
            <person name="Wickes B.L."/>
            <person name="Wortman J.R."/>
            <person name="Wye N.H."/>
            <person name="Kronstad J.W."/>
            <person name="Lodge J.K."/>
            <person name="Heitman J."/>
            <person name="Davis R.W."/>
            <person name="Fraser C.M."/>
            <person name="Hyman R.W."/>
        </authorList>
    </citation>
    <scope>NUCLEOTIDE SEQUENCE [LARGE SCALE GENOMIC DNA]</scope>
    <source>
        <strain evidence="3">JEC21 / ATCC MYA-565</strain>
    </source>
</reference>
<sequence length="285" mass="31389">MNFIQWSGQCIAVRKQAGAVLALPPLSFQAHVMHGPPRLIARRMPSKDEALKSSSLASSTLSSCDFYRFNLFTAGQQPKKNMSKRGLSMEEKKTKMLEIFHESAEFYSLKELEKIAPKSKGIVVQSVKEVLDDLVSDGFVVMDKIGTGNYFWALPSAAGATKNTALVKATKELEKIDAGISETQAGLVEAEKGREDTEERRTLLAALQQEEQTSIKLKAELAAFGAADPVRYQKKREAVKVCKDAAVTWTDNTLMLLQYAVSLGVEAAAIRGMLGITEEWEDLKL</sequence>
<dbReference type="FunCoup" id="Q5KCA2">
    <property type="interactions" value="74"/>
</dbReference>
<dbReference type="AlphaFoldDB" id="Q5KCA2"/>
<gene>
    <name evidence="2" type="ordered locus">CNH00320</name>
</gene>
<dbReference type="Pfam" id="PF03962">
    <property type="entry name" value="Mnd1"/>
    <property type="match status" value="1"/>
</dbReference>
<dbReference type="GeneID" id="3258999"/>
<dbReference type="PaxDb" id="214684-Q5KCA2"/>
<dbReference type="KEGG" id="cne:CNH00320"/>
<dbReference type="HOGENOM" id="CLU_930718_0_0_1"/>
<dbReference type="VEuPathDB" id="FungiDB:CNH00320"/>